<dbReference type="AlphaFoldDB" id="A0AA37MEP1"/>
<gene>
    <name evidence="1" type="ORF">PRRU23_25530</name>
</gene>
<dbReference type="Proteomes" id="UP000887043">
    <property type="component" value="Unassembled WGS sequence"/>
</dbReference>
<evidence type="ECO:0000313" key="1">
    <source>
        <dbReference type="EMBL" id="GJG28853.1"/>
    </source>
</evidence>
<sequence length="58" mass="6688">MTGKYDDIIHMEHPISKNHPQMPMINRAAQFAPFAALTGYEEALAETRKKNEEDNKEE</sequence>
<organism evidence="1 2">
    <name type="scientific">Segatella bryantii</name>
    <name type="common">Prevotella bryantii</name>
    <dbReference type="NCBI Taxonomy" id="77095"/>
    <lineage>
        <taxon>Bacteria</taxon>
        <taxon>Pseudomonadati</taxon>
        <taxon>Bacteroidota</taxon>
        <taxon>Bacteroidia</taxon>
        <taxon>Bacteroidales</taxon>
        <taxon>Prevotellaceae</taxon>
        <taxon>Segatella</taxon>
    </lineage>
</organism>
<accession>A0AA37MEP1</accession>
<name>A0AA37MEP1_SEGBR</name>
<comment type="caution">
    <text evidence="1">The sequence shown here is derived from an EMBL/GenBank/DDBJ whole genome shotgun (WGS) entry which is preliminary data.</text>
</comment>
<dbReference type="GeneID" id="72478269"/>
<dbReference type="RefSeq" id="WP_173652116.1">
    <property type="nucleotide sequence ID" value="NZ_BPTR01000001.1"/>
</dbReference>
<protein>
    <submittedName>
        <fullName evidence="1">Uncharacterized protein</fullName>
    </submittedName>
</protein>
<reference evidence="1" key="1">
    <citation type="submission" date="2021-08" db="EMBL/GenBank/DDBJ databases">
        <title>Prevotella lacticifex sp. nov., isolated from rumen of cow.</title>
        <authorList>
            <person name="Shinkai T."/>
            <person name="Ikeyama N."/>
            <person name="Kumagai M."/>
            <person name="Ohmori H."/>
            <person name="Sakamoto M."/>
            <person name="Ohkuma M."/>
            <person name="Mitsumori M."/>
        </authorList>
    </citation>
    <scope>NUCLEOTIDE SEQUENCE</scope>
    <source>
        <strain evidence="1">DSM 11371</strain>
    </source>
</reference>
<proteinExistence type="predicted"/>
<dbReference type="EMBL" id="BPTR01000001">
    <property type="protein sequence ID" value="GJG28853.1"/>
    <property type="molecule type" value="Genomic_DNA"/>
</dbReference>
<evidence type="ECO:0000313" key="2">
    <source>
        <dbReference type="Proteomes" id="UP000887043"/>
    </source>
</evidence>